<evidence type="ECO:0000256" key="1">
    <source>
        <dbReference type="ARBA" id="ARBA00001933"/>
    </source>
</evidence>
<accession>A0A1F6LHR5</accession>
<feature type="domain" description="Aminotransferase class V" evidence="9">
    <location>
        <begin position="12"/>
        <end position="383"/>
    </location>
</feature>
<name>A0A1F6LHR5_9BACT</name>
<dbReference type="InterPro" id="IPR015422">
    <property type="entry name" value="PyrdxlP-dep_Trfase_small"/>
</dbReference>
<keyword evidence="6" id="KW-0408">Iron</keyword>
<dbReference type="GO" id="GO:0046872">
    <property type="term" value="F:metal ion binding"/>
    <property type="evidence" value="ECO:0007669"/>
    <property type="project" value="UniProtKB-KW"/>
</dbReference>
<proteinExistence type="inferred from homology"/>
<dbReference type="PANTHER" id="PTHR11601:SF34">
    <property type="entry name" value="CYSTEINE DESULFURASE"/>
    <property type="match status" value="1"/>
</dbReference>
<dbReference type="InterPro" id="IPR000192">
    <property type="entry name" value="Aminotrans_V_dom"/>
</dbReference>
<protein>
    <recommendedName>
        <fullName evidence="9">Aminotransferase class V domain-containing protein</fullName>
    </recommendedName>
</protein>
<evidence type="ECO:0000256" key="5">
    <source>
        <dbReference type="ARBA" id="ARBA00022898"/>
    </source>
</evidence>
<evidence type="ECO:0000256" key="7">
    <source>
        <dbReference type="ARBA" id="ARBA00023014"/>
    </source>
</evidence>
<dbReference type="InterPro" id="IPR015421">
    <property type="entry name" value="PyrdxlP-dep_Trfase_major"/>
</dbReference>
<dbReference type="Gene3D" id="3.40.640.10">
    <property type="entry name" value="Type I PLP-dependent aspartate aminotransferase-like (Major domain)"/>
    <property type="match status" value="1"/>
</dbReference>
<dbReference type="EMBL" id="MFPS01000008">
    <property type="protein sequence ID" value="OGH58947.1"/>
    <property type="molecule type" value="Genomic_DNA"/>
</dbReference>
<keyword evidence="5" id="KW-0663">Pyridoxal phosphate</keyword>
<gene>
    <name evidence="10" type="ORF">A2725_04345</name>
</gene>
<keyword evidence="3" id="KW-0808">Transferase</keyword>
<comment type="caution">
    <text evidence="10">The sequence shown here is derived from an EMBL/GenBank/DDBJ whole genome shotgun (WGS) entry which is preliminary data.</text>
</comment>
<evidence type="ECO:0000256" key="8">
    <source>
        <dbReference type="ARBA" id="ARBA00050776"/>
    </source>
</evidence>
<comment type="catalytic activity">
    <reaction evidence="8">
        <text>(sulfur carrier)-H + L-cysteine = (sulfur carrier)-SH + L-alanine</text>
        <dbReference type="Rhea" id="RHEA:43892"/>
        <dbReference type="Rhea" id="RHEA-COMP:14737"/>
        <dbReference type="Rhea" id="RHEA-COMP:14739"/>
        <dbReference type="ChEBI" id="CHEBI:29917"/>
        <dbReference type="ChEBI" id="CHEBI:35235"/>
        <dbReference type="ChEBI" id="CHEBI:57972"/>
        <dbReference type="ChEBI" id="CHEBI:64428"/>
        <dbReference type="EC" id="2.8.1.7"/>
    </reaction>
</comment>
<evidence type="ECO:0000313" key="11">
    <source>
        <dbReference type="Proteomes" id="UP000177067"/>
    </source>
</evidence>
<dbReference type="Proteomes" id="UP000177067">
    <property type="component" value="Unassembled WGS sequence"/>
</dbReference>
<dbReference type="PANTHER" id="PTHR11601">
    <property type="entry name" value="CYSTEINE DESULFURYLASE FAMILY MEMBER"/>
    <property type="match status" value="1"/>
</dbReference>
<evidence type="ECO:0000259" key="9">
    <source>
        <dbReference type="Pfam" id="PF00266"/>
    </source>
</evidence>
<keyword evidence="7" id="KW-0411">Iron-sulfur</keyword>
<dbReference type="PIRSF" id="PIRSF005572">
    <property type="entry name" value="NifS"/>
    <property type="match status" value="1"/>
</dbReference>
<dbReference type="InterPro" id="IPR016454">
    <property type="entry name" value="Cysteine_dSase"/>
</dbReference>
<reference evidence="10 11" key="1">
    <citation type="journal article" date="2016" name="Nat. Commun.">
        <title>Thousands of microbial genomes shed light on interconnected biogeochemical processes in an aquifer system.</title>
        <authorList>
            <person name="Anantharaman K."/>
            <person name="Brown C.T."/>
            <person name="Hug L.A."/>
            <person name="Sharon I."/>
            <person name="Castelle C.J."/>
            <person name="Probst A.J."/>
            <person name="Thomas B.C."/>
            <person name="Singh A."/>
            <person name="Wilkins M.J."/>
            <person name="Karaoz U."/>
            <person name="Brodie E.L."/>
            <person name="Williams K.H."/>
            <person name="Hubbard S.S."/>
            <person name="Banfield J.F."/>
        </authorList>
    </citation>
    <scope>NUCLEOTIDE SEQUENCE [LARGE SCALE GENOMIC DNA]</scope>
</reference>
<dbReference type="GO" id="GO:0031071">
    <property type="term" value="F:cysteine desulfurase activity"/>
    <property type="evidence" value="ECO:0007669"/>
    <property type="project" value="UniProtKB-EC"/>
</dbReference>
<dbReference type="Gene3D" id="1.10.260.50">
    <property type="match status" value="1"/>
</dbReference>
<evidence type="ECO:0000256" key="2">
    <source>
        <dbReference type="ARBA" id="ARBA00006490"/>
    </source>
</evidence>
<evidence type="ECO:0000313" key="10">
    <source>
        <dbReference type="EMBL" id="OGH58947.1"/>
    </source>
</evidence>
<dbReference type="GO" id="GO:0051536">
    <property type="term" value="F:iron-sulfur cluster binding"/>
    <property type="evidence" value="ECO:0007669"/>
    <property type="project" value="UniProtKB-KW"/>
</dbReference>
<comment type="cofactor">
    <cofactor evidence="1">
        <name>pyridoxal 5'-phosphate</name>
        <dbReference type="ChEBI" id="CHEBI:597326"/>
    </cofactor>
</comment>
<evidence type="ECO:0000256" key="4">
    <source>
        <dbReference type="ARBA" id="ARBA00022723"/>
    </source>
</evidence>
<dbReference type="AlphaFoldDB" id="A0A1F6LHR5"/>
<dbReference type="Pfam" id="PF00266">
    <property type="entry name" value="Aminotran_5"/>
    <property type="match status" value="1"/>
</dbReference>
<dbReference type="InterPro" id="IPR015424">
    <property type="entry name" value="PyrdxlP-dep_Trfase"/>
</dbReference>
<evidence type="ECO:0000256" key="6">
    <source>
        <dbReference type="ARBA" id="ARBA00023004"/>
    </source>
</evidence>
<organism evidence="10 11">
    <name type="scientific">Candidatus Magasanikbacteria bacterium RIFCSPHIGHO2_01_FULL_33_34</name>
    <dbReference type="NCBI Taxonomy" id="1798671"/>
    <lineage>
        <taxon>Bacteria</taxon>
        <taxon>Candidatus Magasanikiibacteriota</taxon>
    </lineage>
</organism>
<dbReference type="Gene3D" id="3.90.1150.10">
    <property type="entry name" value="Aspartate Aminotransferase, domain 1"/>
    <property type="match status" value="1"/>
</dbReference>
<keyword evidence="4" id="KW-0479">Metal-binding</keyword>
<dbReference type="SUPFAM" id="SSF53383">
    <property type="entry name" value="PLP-dependent transferases"/>
    <property type="match status" value="1"/>
</dbReference>
<comment type="similarity">
    <text evidence="2">Belongs to the class-V pyridoxal-phosphate-dependent aminotransferase family. NifS/IscS subfamily.</text>
</comment>
<evidence type="ECO:0000256" key="3">
    <source>
        <dbReference type="ARBA" id="ARBA00022679"/>
    </source>
</evidence>
<sequence length="399" mass="44848">MFPKLPKIKKYVYLDNAAATKVDSGFVNNFKKYNIDNFENPSALYSQAVKVRKDIESSRNKIASLLKTQSNTIIFTGSGTESINLGILGFARKNISMGKHIISTKTEHSAVLKSLEFLSKEGFDITYLDVDNNGKINIDQLKQSIQRDTILISIMYVNNEIGTINDLPAIGKEILKWRKTNNSQYPYFHSDACQAGAYLDLNVEKLHVDLMSLNSSKVYGPKGVGMLYKRREVEIEPIMYGGEQEYGFRPGTENSAGIISFADALVIAQKDKEENIKKLYKLQDYFWNKIKSNINEVVLVGSKFGKDRIANNLNIIFKGVDADSLIIYLDKYGIVCSSGSACTTDSDEASHIILACGFNKNEAKNAIRFSMSKYTTKSDIDYVMKYLPKIVNKLRKTNV</sequence>